<accession>A0A5J4QJX1</accession>
<gene>
    <name evidence="1" type="ORF">EZS27_029122</name>
</gene>
<protein>
    <submittedName>
        <fullName evidence="1">Uncharacterized protein</fullName>
    </submittedName>
</protein>
<proteinExistence type="predicted"/>
<evidence type="ECO:0000313" key="1">
    <source>
        <dbReference type="EMBL" id="KAA6321194.1"/>
    </source>
</evidence>
<reference evidence="1" key="1">
    <citation type="submission" date="2019-03" db="EMBL/GenBank/DDBJ databases">
        <title>Single cell metagenomics reveals metabolic interactions within the superorganism composed of flagellate Streblomastix strix and complex community of Bacteroidetes bacteria on its surface.</title>
        <authorList>
            <person name="Treitli S.C."/>
            <person name="Kolisko M."/>
            <person name="Husnik F."/>
            <person name="Keeling P."/>
            <person name="Hampl V."/>
        </authorList>
    </citation>
    <scope>NUCLEOTIDE SEQUENCE</scope>
    <source>
        <strain evidence="1">STM</strain>
    </source>
</reference>
<feature type="non-terminal residue" evidence="1">
    <location>
        <position position="1"/>
    </location>
</feature>
<dbReference type="AlphaFoldDB" id="A0A5J4QJX1"/>
<name>A0A5J4QJX1_9ZZZZ</name>
<sequence length="24" mass="2935">LVYDIDEDEKIINVLWLEGHYDDK</sequence>
<organism evidence="1">
    <name type="scientific">termite gut metagenome</name>
    <dbReference type="NCBI Taxonomy" id="433724"/>
    <lineage>
        <taxon>unclassified sequences</taxon>
        <taxon>metagenomes</taxon>
        <taxon>organismal metagenomes</taxon>
    </lineage>
</organism>
<dbReference type="EMBL" id="SNRY01003379">
    <property type="protein sequence ID" value="KAA6321194.1"/>
    <property type="molecule type" value="Genomic_DNA"/>
</dbReference>
<comment type="caution">
    <text evidence="1">The sequence shown here is derived from an EMBL/GenBank/DDBJ whole genome shotgun (WGS) entry which is preliminary data.</text>
</comment>